<evidence type="ECO:0000313" key="4">
    <source>
        <dbReference type="Proteomes" id="UP000593892"/>
    </source>
</evidence>
<gene>
    <name evidence="3" type="ORF">IRI77_26805</name>
</gene>
<sequence>MITRREAAKGAALTALSYSRVMGANDRIGLGVIGTGGRGTYVMTLFQKNSDVEVRALCDVYPARIDEAQQKAPGTKTFGAHEDLLALKEVDAVLIGSPDHWHKAHAVDAMNAGKDVYVEKPMCRTREEAPLMVKAARINDRILQIGVQQRSGPIYIEPLELFVRTGKLGTISHIDAIWHGGVTRRMVTEPAEKPSNLDWVRFLGPVKYRDWDPGQYLNFRAYLDFNGGKMTDFGHHWMDVVHMYMGERAPRTASFAGGIYYDFKDGRTAPDTCNALFEYDGFSTLFQSNAYGNPPEYGITFYGDKGRLFVNRNRYEFLSAEKGAQPVVKRTPGDITADHVRNFLDCCKSRKHPNGDCGVASISILPPLLAVQSYVEKRQIRFDPDRLEVFPL</sequence>
<feature type="domain" description="Gfo/Idh/MocA-like oxidoreductase N-terminal" evidence="1">
    <location>
        <begin position="29"/>
        <end position="146"/>
    </location>
</feature>
<evidence type="ECO:0000313" key="3">
    <source>
        <dbReference type="EMBL" id="QOY86394.1"/>
    </source>
</evidence>
<dbReference type="InterPro" id="IPR050463">
    <property type="entry name" value="Gfo/Idh/MocA_oxidrdct_glycsds"/>
</dbReference>
<dbReference type="Pfam" id="PF01408">
    <property type="entry name" value="GFO_IDH_MocA"/>
    <property type="match status" value="1"/>
</dbReference>
<dbReference type="PANTHER" id="PTHR43818">
    <property type="entry name" value="BCDNA.GH03377"/>
    <property type="match status" value="1"/>
</dbReference>
<dbReference type="AlphaFoldDB" id="A0A7S7SIS0"/>
<dbReference type="RefSeq" id="WP_194448063.1">
    <property type="nucleotide sequence ID" value="NZ_CP063849.1"/>
</dbReference>
<accession>A0A7S7SIS0</accession>
<evidence type="ECO:0000259" key="2">
    <source>
        <dbReference type="Pfam" id="PF19051"/>
    </source>
</evidence>
<dbReference type="Proteomes" id="UP000593892">
    <property type="component" value="Chromosome"/>
</dbReference>
<dbReference type="InterPro" id="IPR036291">
    <property type="entry name" value="NAD(P)-bd_dom_sf"/>
</dbReference>
<dbReference type="InterPro" id="IPR000683">
    <property type="entry name" value="Gfo/Idh/MocA-like_OxRdtase_N"/>
</dbReference>
<keyword evidence="4" id="KW-1185">Reference proteome</keyword>
<proteinExistence type="predicted"/>
<dbReference type="Gene3D" id="3.30.360.10">
    <property type="entry name" value="Dihydrodipicolinate Reductase, domain 2"/>
    <property type="match status" value="1"/>
</dbReference>
<organism evidence="3 4">
    <name type="scientific">Paludibaculum fermentans</name>
    <dbReference type="NCBI Taxonomy" id="1473598"/>
    <lineage>
        <taxon>Bacteria</taxon>
        <taxon>Pseudomonadati</taxon>
        <taxon>Acidobacteriota</taxon>
        <taxon>Terriglobia</taxon>
        <taxon>Bryobacterales</taxon>
        <taxon>Bryobacteraceae</taxon>
        <taxon>Paludibaculum</taxon>
    </lineage>
</organism>
<protein>
    <submittedName>
        <fullName evidence="3">Gfo/Idh/MocA family oxidoreductase</fullName>
    </submittedName>
</protein>
<dbReference type="InterPro" id="IPR043906">
    <property type="entry name" value="Gfo/Idh/MocA_OxRdtase_bact_C"/>
</dbReference>
<evidence type="ECO:0000259" key="1">
    <source>
        <dbReference type="Pfam" id="PF01408"/>
    </source>
</evidence>
<dbReference type="GO" id="GO:0000166">
    <property type="term" value="F:nucleotide binding"/>
    <property type="evidence" value="ECO:0007669"/>
    <property type="project" value="InterPro"/>
</dbReference>
<reference evidence="3 4" key="1">
    <citation type="submission" date="2020-10" db="EMBL/GenBank/DDBJ databases">
        <title>Complete genome sequence of Paludibaculum fermentans P105T, a facultatively anaerobic acidobacterium capable of dissimilatory Fe(III) reduction.</title>
        <authorList>
            <person name="Dedysh S.N."/>
            <person name="Beletsky A.V."/>
            <person name="Kulichevskaya I.S."/>
            <person name="Mardanov A.V."/>
            <person name="Ravin N.V."/>
        </authorList>
    </citation>
    <scope>NUCLEOTIDE SEQUENCE [LARGE SCALE GENOMIC DNA]</scope>
    <source>
        <strain evidence="3 4">P105</strain>
    </source>
</reference>
<dbReference type="SUPFAM" id="SSF55347">
    <property type="entry name" value="Glyceraldehyde-3-phosphate dehydrogenase-like, C-terminal domain"/>
    <property type="match status" value="1"/>
</dbReference>
<dbReference type="PANTHER" id="PTHR43818:SF5">
    <property type="entry name" value="OXIDOREDUCTASE FAMILY PROTEIN"/>
    <property type="match status" value="1"/>
</dbReference>
<feature type="domain" description="Gfo/Idh/MocA-like oxidoreductase bacterial type C-terminal" evidence="2">
    <location>
        <begin position="186"/>
        <end position="386"/>
    </location>
</feature>
<name>A0A7S7SIS0_PALFE</name>
<dbReference type="KEGG" id="pfer:IRI77_26805"/>
<dbReference type="SUPFAM" id="SSF51735">
    <property type="entry name" value="NAD(P)-binding Rossmann-fold domains"/>
    <property type="match status" value="1"/>
</dbReference>
<dbReference type="Gene3D" id="3.40.50.720">
    <property type="entry name" value="NAD(P)-binding Rossmann-like Domain"/>
    <property type="match status" value="1"/>
</dbReference>
<dbReference type="Pfam" id="PF19051">
    <property type="entry name" value="GFO_IDH_MocA_C2"/>
    <property type="match status" value="1"/>
</dbReference>
<dbReference type="EMBL" id="CP063849">
    <property type="protein sequence ID" value="QOY86394.1"/>
    <property type="molecule type" value="Genomic_DNA"/>
</dbReference>